<sequence>MTICNHPFTTKTNLKFTLNSLINQKYIISHQIHKKTTYHIENLPKIKSLFSKHYDTTIHRIINITKDEYLTTAMQHSLPTTLWKNTLHKPSYINKTYMFNKLLRKTKFITSFLNTLTLTLNTTTIDIHTEYTQNLLTYKQHLDTLLTTHPIQDI</sequence>
<reference evidence="1 2" key="1">
    <citation type="submission" date="2023-01" db="EMBL/GenBank/DDBJ databases">
        <authorList>
            <person name="Whitehead M."/>
        </authorList>
    </citation>
    <scope>NUCLEOTIDE SEQUENCE [LARGE SCALE GENOMIC DNA]</scope>
</reference>
<dbReference type="AlphaFoldDB" id="A0AAV0XXJ8"/>
<accession>A0AAV0XXJ8</accession>
<evidence type="ECO:0000313" key="2">
    <source>
        <dbReference type="Proteomes" id="UP001160148"/>
    </source>
</evidence>
<evidence type="ECO:0000313" key="1">
    <source>
        <dbReference type="EMBL" id="CAI6373325.1"/>
    </source>
</evidence>
<gene>
    <name evidence="1" type="ORF">MEUPH1_LOCUS27092</name>
</gene>
<name>A0AAV0XXJ8_9HEMI</name>
<dbReference type="EMBL" id="CARXXK010001090">
    <property type="protein sequence ID" value="CAI6373325.1"/>
    <property type="molecule type" value="Genomic_DNA"/>
</dbReference>
<organism evidence="1 2">
    <name type="scientific">Macrosiphum euphorbiae</name>
    <name type="common">potato aphid</name>
    <dbReference type="NCBI Taxonomy" id="13131"/>
    <lineage>
        <taxon>Eukaryota</taxon>
        <taxon>Metazoa</taxon>
        <taxon>Ecdysozoa</taxon>
        <taxon>Arthropoda</taxon>
        <taxon>Hexapoda</taxon>
        <taxon>Insecta</taxon>
        <taxon>Pterygota</taxon>
        <taxon>Neoptera</taxon>
        <taxon>Paraneoptera</taxon>
        <taxon>Hemiptera</taxon>
        <taxon>Sternorrhyncha</taxon>
        <taxon>Aphidomorpha</taxon>
        <taxon>Aphidoidea</taxon>
        <taxon>Aphididae</taxon>
        <taxon>Macrosiphini</taxon>
        <taxon>Macrosiphum</taxon>
    </lineage>
</organism>
<keyword evidence="2" id="KW-1185">Reference proteome</keyword>
<dbReference type="Proteomes" id="UP001160148">
    <property type="component" value="Unassembled WGS sequence"/>
</dbReference>
<proteinExistence type="predicted"/>
<protein>
    <submittedName>
        <fullName evidence="1">Uncharacterized protein</fullName>
    </submittedName>
</protein>
<comment type="caution">
    <text evidence="1">The sequence shown here is derived from an EMBL/GenBank/DDBJ whole genome shotgun (WGS) entry which is preliminary data.</text>
</comment>